<dbReference type="PANTHER" id="PTHR46383:SF1">
    <property type="entry name" value="ASPARTATE AMINOTRANSFERASE"/>
    <property type="match status" value="1"/>
</dbReference>
<dbReference type="InterPro" id="IPR050596">
    <property type="entry name" value="AspAT/PAT-like"/>
</dbReference>
<dbReference type="Pfam" id="PF00155">
    <property type="entry name" value="Aminotran_1_2"/>
    <property type="match status" value="1"/>
</dbReference>
<sequence>MAPAARQENGASVDMTINPVVGAIRPSKTMVLSDLATSLRESGVDVISLAAGEPDFDTPEPVAEAGIQAIRSGNTHYSPNTGTSTLRKAIQRKLQSENGLEYGADEIVLSNGAKQSIWQSLLATCSPGDEVLIPAPYWVSYPEMARLAGASPVFIDCPADQGYVLTAQQLREALNPRSRLLILCTPSNPTGAVYSLERLKELAEVVAEHPRLLVLSDEIYEHIIYRPAQHHSFAALPGMWPRTLTVNGFSKAFAMTGWRLGYLAAPKAFAKAAAAIQGQMTSGPSSIAQQAGVAALDLGPAGGPLVADFVKSFRQRRDYVVKRLRSIPGLKLPEPEGAFYALPDMSQFFGHAVTADDFGSIPDIDTLCRFLLEKGNVAVVPGDAFGAPNCLRISYATSLDKLEGAMDRIEEALTGKALHRQQAMAASAAS</sequence>
<keyword evidence="5" id="KW-0663">Pyridoxal phosphate</keyword>
<dbReference type="Gene3D" id="3.40.640.10">
    <property type="entry name" value="Type I PLP-dependent aspartate aminotransferase-like (Major domain)"/>
    <property type="match status" value="1"/>
</dbReference>
<comment type="similarity">
    <text evidence="2">Belongs to the class-I pyridoxal-phosphate-dependent aminotransferase family.</text>
</comment>
<keyword evidence="4" id="KW-0808">Transferase</keyword>
<accession>A0AAV1I8V5</accession>
<organism evidence="7 8">
    <name type="scientific">Coccomyxa viridis</name>
    <dbReference type="NCBI Taxonomy" id="1274662"/>
    <lineage>
        <taxon>Eukaryota</taxon>
        <taxon>Viridiplantae</taxon>
        <taxon>Chlorophyta</taxon>
        <taxon>core chlorophytes</taxon>
        <taxon>Trebouxiophyceae</taxon>
        <taxon>Trebouxiophyceae incertae sedis</taxon>
        <taxon>Coccomyxaceae</taxon>
        <taxon>Coccomyxa</taxon>
    </lineage>
</organism>
<keyword evidence="3" id="KW-0032">Aminotransferase</keyword>
<dbReference type="InterPro" id="IPR004838">
    <property type="entry name" value="NHTrfase_class1_PyrdxlP-BS"/>
</dbReference>
<dbReference type="PROSITE" id="PS00105">
    <property type="entry name" value="AA_TRANSFER_CLASS_1"/>
    <property type="match status" value="1"/>
</dbReference>
<evidence type="ECO:0000256" key="2">
    <source>
        <dbReference type="ARBA" id="ARBA00007441"/>
    </source>
</evidence>
<proteinExistence type="inferred from homology"/>
<evidence type="ECO:0000256" key="4">
    <source>
        <dbReference type="ARBA" id="ARBA00022679"/>
    </source>
</evidence>
<dbReference type="GO" id="GO:0033853">
    <property type="term" value="F:aspartate-prephenate aminotransferase activity"/>
    <property type="evidence" value="ECO:0007669"/>
    <property type="project" value="UniProtKB-ARBA"/>
</dbReference>
<evidence type="ECO:0000256" key="5">
    <source>
        <dbReference type="ARBA" id="ARBA00022898"/>
    </source>
</evidence>
<evidence type="ECO:0000313" key="8">
    <source>
        <dbReference type="Proteomes" id="UP001314263"/>
    </source>
</evidence>
<dbReference type="GO" id="GO:0030170">
    <property type="term" value="F:pyridoxal phosphate binding"/>
    <property type="evidence" value="ECO:0007669"/>
    <property type="project" value="InterPro"/>
</dbReference>
<dbReference type="GO" id="GO:0033854">
    <property type="term" value="F:glutamate-prephenate aminotransferase activity"/>
    <property type="evidence" value="ECO:0007669"/>
    <property type="project" value="UniProtKB-ARBA"/>
</dbReference>
<dbReference type="InterPro" id="IPR015421">
    <property type="entry name" value="PyrdxlP-dep_Trfase_major"/>
</dbReference>
<protein>
    <recommendedName>
        <fullName evidence="6">Aminotransferase class I/classII large domain-containing protein</fullName>
    </recommendedName>
</protein>
<dbReference type="PANTHER" id="PTHR46383">
    <property type="entry name" value="ASPARTATE AMINOTRANSFERASE"/>
    <property type="match status" value="1"/>
</dbReference>
<dbReference type="InterPro" id="IPR015422">
    <property type="entry name" value="PyrdxlP-dep_Trfase_small"/>
</dbReference>
<name>A0AAV1I8V5_9CHLO</name>
<evidence type="ECO:0000313" key="7">
    <source>
        <dbReference type="EMBL" id="CAK0783281.1"/>
    </source>
</evidence>
<feature type="domain" description="Aminotransferase class I/classII large" evidence="6">
    <location>
        <begin position="45"/>
        <end position="409"/>
    </location>
</feature>
<dbReference type="InterPro" id="IPR004839">
    <property type="entry name" value="Aminotransferase_I/II_large"/>
</dbReference>
<dbReference type="GO" id="GO:0004069">
    <property type="term" value="F:L-aspartate:2-oxoglutarate aminotransferase activity"/>
    <property type="evidence" value="ECO:0007669"/>
    <property type="project" value="UniProtKB-ARBA"/>
</dbReference>
<evidence type="ECO:0000259" key="6">
    <source>
        <dbReference type="Pfam" id="PF00155"/>
    </source>
</evidence>
<evidence type="ECO:0000256" key="1">
    <source>
        <dbReference type="ARBA" id="ARBA00001933"/>
    </source>
</evidence>
<dbReference type="FunFam" id="3.40.640.10:FF:000033">
    <property type="entry name" value="Aspartate aminotransferase"/>
    <property type="match status" value="1"/>
</dbReference>
<dbReference type="AlphaFoldDB" id="A0AAV1I8V5"/>
<dbReference type="SUPFAM" id="SSF53383">
    <property type="entry name" value="PLP-dependent transferases"/>
    <property type="match status" value="1"/>
</dbReference>
<evidence type="ECO:0000256" key="3">
    <source>
        <dbReference type="ARBA" id="ARBA00022576"/>
    </source>
</evidence>
<comment type="caution">
    <text evidence="7">The sequence shown here is derived from an EMBL/GenBank/DDBJ whole genome shotgun (WGS) entry which is preliminary data.</text>
</comment>
<dbReference type="InterPro" id="IPR015424">
    <property type="entry name" value="PyrdxlP-dep_Trfase"/>
</dbReference>
<dbReference type="GO" id="GO:0009095">
    <property type="term" value="P:aromatic amino acid family biosynthetic process, prephenate pathway"/>
    <property type="evidence" value="ECO:0007669"/>
    <property type="project" value="UniProtKB-ARBA"/>
</dbReference>
<gene>
    <name evidence="7" type="ORF">CVIRNUC_006480</name>
</gene>
<dbReference type="Gene3D" id="3.90.1150.10">
    <property type="entry name" value="Aspartate Aminotransferase, domain 1"/>
    <property type="match status" value="1"/>
</dbReference>
<reference evidence="7 8" key="1">
    <citation type="submission" date="2023-10" db="EMBL/GenBank/DDBJ databases">
        <authorList>
            <person name="Maclean D."/>
            <person name="Macfadyen A."/>
        </authorList>
    </citation>
    <scope>NUCLEOTIDE SEQUENCE [LARGE SCALE GENOMIC DNA]</scope>
</reference>
<dbReference type="CDD" id="cd00609">
    <property type="entry name" value="AAT_like"/>
    <property type="match status" value="1"/>
</dbReference>
<keyword evidence="8" id="KW-1185">Reference proteome</keyword>
<dbReference type="Proteomes" id="UP001314263">
    <property type="component" value="Unassembled WGS sequence"/>
</dbReference>
<dbReference type="EMBL" id="CAUYUE010000008">
    <property type="protein sequence ID" value="CAK0783281.1"/>
    <property type="molecule type" value="Genomic_DNA"/>
</dbReference>
<comment type="cofactor">
    <cofactor evidence="1">
        <name>pyridoxal 5'-phosphate</name>
        <dbReference type="ChEBI" id="CHEBI:597326"/>
    </cofactor>
</comment>